<feature type="region of interest" description="Disordered" evidence="1">
    <location>
        <begin position="168"/>
        <end position="206"/>
    </location>
</feature>
<dbReference type="AlphaFoldDB" id="A0A835KZP7"/>
<organism evidence="2 3">
    <name type="scientific">Spodoptera exigua</name>
    <name type="common">Beet armyworm</name>
    <name type="synonym">Noctua fulgens</name>
    <dbReference type="NCBI Taxonomy" id="7107"/>
    <lineage>
        <taxon>Eukaryota</taxon>
        <taxon>Metazoa</taxon>
        <taxon>Ecdysozoa</taxon>
        <taxon>Arthropoda</taxon>
        <taxon>Hexapoda</taxon>
        <taxon>Insecta</taxon>
        <taxon>Pterygota</taxon>
        <taxon>Neoptera</taxon>
        <taxon>Endopterygota</taxon>
        <taxon>Lepidoptera</taxon>
        <taxon>Glossata</taxon>
        <taxon>Ditrysia</taxon>
        <taxon>Noctuoidea</taxon>
        <taxon>Noctuidae</taxon>
        <taxon>Amphipyrinae</taxon>
        <taxon>Spodoptera</taxon>
    </lineage>
</organism>
<feature type="compositionally biased region" description="Polar residues" evidence="1">
    <location>
        <begin position="197"/>
        <end position="206"/>
    </location>
</feature>
<name>A0A835KZP7_SPOEX</name>
<keyword evidence="3" id="KW-1185">Reference proteome</keyword>
<evidence type="ECO:0000313" key="2">
    <source>
        <dbReference type="EMBL" id="KAF9407698.1"/>
    </source>
</evidence>
<evidence type="ECO:0000256" key="1">
    <source>
        <dbReference type="SAM" id="MobiDB-lite"/>
    </source>
</evidence>
<reference evidence="2" key="1">
    <citation type="submission" date="2020-08" db="EMBL/GenBank/DDBJ databases">
        <title>Spodoptera exigua strain:BAW_Kor-Di-RS1 Genome sequencing and assembly.</title>
        <authorList>
            <person name="Kim J."/>
            <person name="Nam H.Y."/>
            <person name="Kwon M."/>
            <person name="Choi J.H."/>
            <person name="Cho S.R."/>
            <person name="Kim G.-H."/>
        </authorList>
    </citation>
    <scope>NUCLEOTIDE SEQUENCE</scope>
    <source>
        <strain evidence="2">BAW_Kor-Di-RS1</strain>
        <tissue evidence="2">Whole-body</tissue>
    </source>
</reference>
<accession>A0A835KZP7</accession>
<feature type="compositionally biased region" description="Basic and acidic residues" evidence="1">
    <location>
        <begin position="174"/>
        <end position="188"/>
    </location>
</feature>
<dbReference type="EMBL" id="JACKWZ010000444">
    <property type="protein sequence ID" value="KAF9407698.1"/>
    <property type="molecule type" value="Genomic_DNA"/>
</dbReference>
<dbReference type="Proteomes" id="UP000648187">
    <property type="component" value="Unassembled WGS sequence"/>
</dbReference>
<dbReference type="AntiFam" id="ANF00072">
    <property type="entry name" value="Shadow ORF (opposite TypA)"/>
</dbReference>
<gene>
    <name evidence="2" type="ORF">HW555_012371</name>
</gene>
<protein>
    <submittedName>
        <fullName evidence="2">Uncharacterized protein</fullName>
    </submittedName>
</protein>
<feature type="non-terminal residue" evidence="2">
    <location>
        <position position="206"/>
    </location>
</feature>
<comment type="caution">
    <text evidence="2">The sequence shown here is derived from an EMBL/GenBank/DDBJ whole genome shotgun (WGS) entry which is preliminary data.</text>
</comment>
<proteinExistence type="predicted"/>
<sequence>QCLTLNSTNSTQYKHSPIQHSQSSFYFHCEVYVARSVYNIDVMVFPYCFKKNMAVLGPCVSVNMNGHNNIHSQLTKSLERILEDAYLSGELKLSGRKLKEFPKPVKYDLSDTVVADCLAAAYSEHLTLFYEQKSETEREAEKARLARIKSDPIKLAEYKEKQKLQYLKKKEKGQRKNVEEMTPREQRITRKNGKIIHQTTGKENGN</sequence>
<evidence type="ECO:0000313" key="3">
    <source>
        <dbReference type="Proteomes" id="UP000648187"/>
    </source>
</evidence>